<keyword evidence="2" id="KW-0547">Nucleotide-binding</keyword>
<dbReference type="PROSITE" id="PS00211">
    <property type="entry name" value="ABC_TRANSPORTER_1"/>
    <property type="match status" value="1"/>
</dbReference>
<dbReference type="PROSITE" id="PS50893">
    <property type="entry name" value="ABC_TRANSPORTER_2"/>
    <property type="match status" value="1"/>
</dbReference>
<dbReference type="EMBL" id="JAXAFO010000028">
    <property type="protein sequence ID" value="MDX6850630.1"/>
    <property type="molecule type" value="Genomic_DNA"/>
</dbReference>
<dbReference type="Gene3D" id="3.40.50.300">
    <property type="entry name" value="P-loop containing nucleotide triphosphate hydrolases"/>
    <property type="match status" value="1"/>
</dbReference>
<proteinExistence type="predicted"/>
<evidence type="ECO:0000256" key="1">
    <source>
        <dbReference type="ARBA" id="ARBA00022448"/>
    </source>
</evidence>
<organism evidence="6 7">
    <name type="scientific">Gilvimarinus gilvus</name>
    <dbReference type="NCBI Taxonomy" id="3058038"/>
    <lineage>
        <taxon>Bacteria</taxon>
        <taxon>Pseudomonadati</taxon>
        <taxon>Pseudomonadota</taxon>
        <taxon>Gammaproteobacteria</taxon>
        <taxon>Cellvibrionales</taxon>
        <taxon>Cellvibrionaceae</taxon>
        <taxon>Gilvimarinus</taxon>
    </lineage>
</organism>
<keyword evidence="7" id="KW-1185">Reference proteome</keyword>
<dbReference type="InterPro" id="IPR027417">
    <property type="entry name" value="P-loop_NTPase"/>
</dbReference>
<evidence type="ECO:0000313" key="7">
    <source>
        <dbReference type="Proteomes" id="UP001273505"/>
    </source>
</evidence>
<evidence type="ECO:0000256" key="3">
    <source>
        <dbReference type="ARBA" id="ARBA00022840"/>
    </source>
</evidence>
<evidence type="ECO:0000256" key="4">
    <source>
        <dbReference type="SAM" id="MobiDB-lite"/>
    </source>
</evidence>
<dbReference type="InterPro" id="IPR003593">
    <property type="entry name" value="AAA+_ATPase"/>
</dbReference>
<dbReference type="InterPro" id="IPR050763">
    <property type="entry name" value="ABC_transporter_ATP-binding"/>
</dbReference>
<sequence>MHQSINKPLVQVKNLNKSFGDVEALIDVSLAISAGEIVALLGANGAGKTSLINHLLGRLRPSSGEVWINGNKPGSMAARQSIGAILQATQMPGTLTVQEHLTLFRSYYTSPIPLNQALATAGLTDLVDRRFDTLSGGQKQRLFFAMAICGRPDIVLLDEPTVGLDAESRRDFWTCIRTLRSQGTTVLLTTHYLEEADALADRILLLAEGSLMHEGTPESIKQQLGGKRIRFRTTANTAHIGELLPGHTVTEYGDYIDVIAPDEVATLKVLLSAPLDVRDLSVEPVSLESALMHLSQKFAGNQKPAAAPVQESEQQSEQETTKEAAR</sequence>
<name>A0ABU4S0E7_9GAMM</name>
<keyword evidence="1" id="KW-0813">Transport</keyword>
<dbReference type="RefSeq" id="WP_302722027.1">
    <property type="nucleotide sequence ID" value="NZ_JAULRU010000418.1"/>
</dbReference>
<gene>
    <name evidence="6" type="ORF">SCD92_14755</name>
</gene>
<dbReference type="InterPro" id="IPR017871">
    <property type="entry name" value="ABC_transporter-like_CS"/>
</dbReference>
<evidence type="ECO:0000313" key="6">
    <source>
        <dbReference type="EMBL" id="MDX6850630.1"/>
    </source>
</evidence>
<dbReference type="InterPro" id="IPR003439">
    <property type="entry name" value="ABC_transporter-like_ATP-bd"/>
</dbReference>
<comment type="caution">
    <text evidence="6">The sequence shown here is derived from an EMBL/GenBank/DDBJ whole genome shotgun (WGS) entry which is preliminary data.</text>
</comment>
<dbReference type="GO" id="GO:0005524">
    <property type="term" value="F:ATP binding"/>
    <property type="evidence" value="ECO:0007669"/>
    <property type="project" value="UniProtKB-KW"/>
</dbReference>
<dbReference type="CDD" id="cd03230">
    <property type="entry name" value="ABC_DR_subfamily_A"/>
    <property type="match status" value="1"/>
</dbReference>
<dbReference type="PANTHER" id="PTHR42711">
    <property type="entry name" value="ABC TRANSPORTER ATP-BINDING PROTEIN"/>
    <property type="match status" value="1"/>
</dbReference>
<feature type="region of interest" description="Disordered" evidence="4">
    <location>
        <begin position="300"/>
        <end position="326"/>
    </location>
</feature>
<keyword evidence="3 6" id="KW-0067">ATP-binding</keyword>
<dbReference type="SMART" id="SM00382">
    <property type="entry name" value="AAA"/>
    <property type="match status" value="1"/>
</dbReference>
<reference evidence="6 7" key="1">
    <citation type="submission" date="2023-11" db="EMBL/GenBank/DDBJ databases">
        <title>Gilvimarinus fulvus sp. nov., isolated from the surface of Kelp.</title>
        <authorList>
            <person name="Sun Y.Y."/>
            <person name="Gong Y."/>
            <person name="Du Z.J."/>
        </authorList>
    </citation>
    <scope>NUCLEOTIDE SEQUENCE [LARGE SCALE GENOMIC DNA]</scope>
    <source>
        <strain evidence="6 7">SDUM040013</strain>
    </source>
</reference>
<dbReference type="Pfam" id="PF00005">
    <property type="entry name" value="ABC_tran"/>
    <property type="match status" value="1"/>
</dbReference>
<accession>A0ABU4S0E7</accession>
<feature type="domain" description="ABC transporter" evidence="5">
    <location>
        <begin position="10"/>
        <end position="233"/>
    </location>
</feature>
<dbReference type="PANTHER" id="PTHR42711:SF17">
    <property type="entry name" value="ABC TRANSPORTER ATP-BINDING PROTEIN"/>
    <property type="match status" value="1"/>
</dbReference>
<evidence type="ECO:0000259" key="5">
    <source>
        <dbReference type="PROSITE" id="PS50893"/>
    </source>
</evidence>
<dbReference type="Proteomes" id="UP001273505">
    <property type="component" value="Unassembled WGS sequence"/>
</dbReference>
<dbReference type="SUPFAM" id="SSF52540">
    <property type="entry name" value="P-loop containing nucleoside triphosphate hydrolases"/>
    <property type="match status" value="1"/>
</dbReference>
<evidence type="ECO:0000256" key="2">
    <source>
        <dbReference type="ARBA" id="ARBA00022741"/>
    </source>
</evidence>
<protein>
    <submittedName>
        <fullName evidence="6">ABC transporter ATP-binding protein</fullName>
    </submittedName>
</protein>